<gene>
    <name evidence="2" type="ORF">ASU33_02470</name>
</gene>
<dbReference type="AlphaFoldDB" id="A0A9X0L381"/>
<dbReference type="InterPro" id="IPR013096">
    <property type="entry name" value="Cupin_2"/>
</dbReference>
<sequence length="176" mass="19281">METKEPTVAQLLSTDTDWQTPLMPTGVPFVSRSATTETWEFAGTSVKPLATSRETHGEFALLDVTMQRCLDLPPHLHHNESETFYLLEGAMRFEVGNEVIEAGPGDAVHLPRGLRHACHVVSGQARALLLITPGGGEQYYRELSKPERGMIAPGLRATPDRATLQAVASKFGVQQF</sequence>
<keyword evidence="3" id="KW-1185">Reference proteome</keyword>
<dbReference type="EMBL" id="LNAL01000008">
    <property type="protein sequence ID" value="KUG06247.1"/>
    <property type="molecule type" value="Genomic_DNA"/>
</dbReference>
<dbReference type="SUPFAM" id="SSF51182">
    <property type="entry name" value="RmlC-like cupins"/>
    <property type="match status" value="1"/>
</dbReference>
<evidence type="ECO:0000313" key="2">
    <source>
        <dbReference type="EMBL" id="KUG06247.1"/>
    </source>
</evidence>
<dbReference type="PANTHER" id="PTHR36440">
    <property type="entry name" value="PUTATIVE (AFU_ORTHOLOGUE AFUA_8G07350)-RELATED"/>
    <property type="match status" value="1"/>
</dbReference>
<name>A0A9X0L381_SOLP1</name>
<reference evidence="2 3" key="1">
    <citation type="submission" date="2015-11" db="EMBL/GenBank/DDBJ databases">
        <title>Solirubrum puertoriconensis gen. nov. an environmental bacteria isolated in Puerto Rico.</title>
        <authorList>
            <person name="Cuebas-Irizarry M.F."/>
            <person name="Montalvo-Rodriguez R."/>
        </authorList>
    </citation>
    <scope>NUCLEOTIDE SEQUENCE [LARGE SCALE GENOMIC DNA]</scope>
    <source>
        <strain evidence="2 3">MC1A</strain>
    </source>
</reference>
<comment type="caution">
    <text evidence="2">The sequence shown here is derived from an EMBL/GenBank/DDBJ whole genome shotgun (WGS) entry which is preliminary data.</text>
</comment>
<protein>
    <recommendedName>
        <fullName evidence="1">Cupin type-2 domain-containing protein</fullName>
    </recommendedName>
</protein>
<dbReference type="OrthoDB" id="1423961at2"/>
<accession>A0A9X0L381</accession>
<dbReference type="Gene3D" id="2.60.120.10">
    <property type="entry name" value="Jelly Rolls"/>
    <property type="match status" value="1"/>
</dbReference>
<feature type="domain" description="Cupin type-2" evidence="1">
    <location>
        <begin position="72"/>
        <end position="127"/>
    </location>
</feature>
<dbReference type="Proteomes" id="UP000054223">
    <property type="component" value="Unassembled WGS sequence"/>
</dbReference>
<dbReference type="Pfam" id="PF07883">
    <property type="entry name" value="Cupin_2"/>
    <property type="match status" value="1"/>
</dbReference>
<dbReference type="InterPro" id="IPR053146">
    <property type="entry name" value="QDO-like"/>
</dbReference>
<dbReference type="InterPro" id="IPR011051">
    <property type="entry name" value="RmlC_Cupin_sf"/>
</dbReference>
<proteinExistence type="predicted"/>
<dbReference type="RefSeq" id="WP_059071943.1">
    <property type="nucleotide sequence ID" value="NZ_LNAL01000008.1"/>
</dbReference>
<dbReference type="InterPro" id="IPR014710">
    <property type="entry name" value="RmlC-like_jellyroll"/>
</dbReference>
<dbReference type="PANTHER" id="PTHR36440:SF1">
    <property type="entry name" value="PUTATIVE (AFU_ORTHOLOGUE AFUA_8G07350)-RELATED"/>
    <property type="match status" value="1"/>
</dbReference>
<evidence type="ECO:0000313" key="3">
    <source>
        <dbReference type="Proteomes" id="UP000054223"/>
    </source>
</evidence>
<organism evidence="2 3">
    <name type="scientific">Solirubrum puertoriconensis</name>
    <dbReference type="NCBI Taxonomy" id="1751427"/>
    <lineage>
        <taxon>Bacteria</taxon>
        <taxon>Pseudomonadati</taxon>
        <taxon>Bacteroidota</taxon>
        <taxon>Cytophagia</taxon>
        <taxon>Cytophagales</taxon>
    </lineage>
</organism>
<evidence type="ECO:0000259" key="1">
    <source>
        <dbReference type="Pfam" id="PF07883"/>
    </source>
</evidence>